<sequence>MYLGDDDTYYGSPKIENGVITGYVGKNGPFQKKEFNFWKEFGEGSIIGSVDGILGNYVHDQFMKTKHEVIRVPTLGVASSIDRFVYPSYLDKTIANLSKTAGVVSLGITGFNIFQKYTGADRYWAAALTVALAQVQPLVEQ</sequence>
<gene>
    <name evidence="1" type="ORF">ACFSJH_04960</name>
</gene>
<protein>
    <submittedName>
        <fullName evidence="1">Uncharacterized protein</fullName>
    </submittedName>
</protein>
<keyword evidence="2" id="KW-1185">Reference proteome</keyword>
<dbReference type="RefSeq" id="WP_377770112.1">
    <property type="nucleotide sequence ID" value="NZ_JBHUHO010000013.1"/>
</dbReference>
<name>A0ABW4YI60_9BACL</name>
<comment type="caution">
    <text evidence="1">The sequence shown here is derived from an EMBL/GenBank/DDBJ whole genome shotgun (WGS) entry which is preliminary data.</text>
</comment>
<dbReference type="Proteomes" id="UP001597362">
    <property type="component" value="Unassembled WGS sequence"/>
</dbReference>
<accession>A0ABW4YI60</accession>
<organism evidence="1 2">
    <name type="scientific">Paenibacillus yanchengensis</name>
    <dbReference type="NCBI Taxonomy" id="2035833"/>
    <lineage>
        <taxon>Bacteria</taxon>
        <taxon>Bacillati</taxon>
        <taxon>Bacillota</taxon>
        <taxon>Bacilli</taxon>
        <taxon>Bacillales</taxon>
        <taxon>Paenibacillaceae</taxon>
        <taxon>Paenibacillus</taxon>
    </lineage>
</organism>
<dbReference type="EMBL" id="JBHUHO010000013">
    <property type="protein sequence ID" value="MFD2115084.1"/>
    <property type="molecule type" value="Genomic_DNA"/>
</dbReference>
<evidence type="ECO:0000313" key="2">
    <source>
        <dbReference type="Proteomes" id="UP001597362"/>
    </source>
</evidence>
<evidence type="ECO:0000313" key="1">
    <source>
        <dbReference type="EMBL" id="MFD2115084.1"/>
    </source>
</evidence>
<reference evidence="2" key="1">
    <citation type="journal article" date="2019" name="Int. J. Syst. Evol. Microbiol.">
        <title>The Global Catalogue of Microorganisms (GCM) 10K type strain sequencing project: providing services to taxonomists for standard genome sequencing and annotation.</title>
        <authorList>
            <consortium name="The Broad Institute Genomics Platform"/>
            <consortium name="The Broad Institute Genome Sequencing Center for Infectious Disease"/>
            <person name="Wu L."/>
            <person name="Ma J."/>
        </authorList>
    </citation>
    <scope>NUCLEOTIDE SEQUENCE [LARGE SCALE GENOMIC DNA]</scope>
    <source>
        <strain evidence="2">GH52</strain>
    </source>
</reference>
<proteinExistence type="predicted"/>